<evidence type="ECO:0000259" key="6">
    <source>
        <dbReference type="PROSITE" id="PS50929"/>
    </source>
</evidence>
<reference evidence="7 8" key="1">
    <citation type="submission" date="2016-10" db="EMBL/GenBank/DDBJ databases">
        <authorList>
            <person name="de Groot N.N."/>
        </authorList>
    </citation>
    <scope>NUCLEOTIDE SEQUENCE [LARGE SCALE GENOMIC DNA]</scope>
    <source>
        <strain evidence="7 8">DSM 23310</strain>
    </source>
</reference>
<dbReference type="PROSITE" id="PS50929">
    <property type="entry name" value="ABC_TM1F"/>
    <property type="match status" value="1"/>
</dbReference>
<protein>
    <recommendedName>
        <fullName evidence="6">ABC transmembrane type-1 domain-containing protein</fullName>
    </recommendedName>
</protein>
<feature type="domain" description="ABC transmembrane type-1" evidence="6">
    <location>
        <begin position="48"/>
        <end position="171"/>
    </location>
</feature>
<dbReference type="Proteomes" id="UP000198828">
    <property type="component" value="Unassembled WGS sequence"/>
</dbReference>
<dbReference type="RefSeq" id="WP_093750518.1">
    <property type="nucleotide sequence ID" value="NZ_BSYN01000002.1"/>
</dbReference>
<gene>
    <name evidence="7" type="ORF">SAMN05660923_00483</name>
</gene>
<evidence type="ECO:0000256" key="2">
    <source>
        <dbReference type="ARBA" id="ARBA00022692"/>
    </source>
</evidence>
<comment type="subcellular location">
    <subcellularLocation>
        <location evidence="1">Cell membrane</location>
        <topology evidence="1">Multi-pass membrane protein</topology>
    </subcellularLocation>
</comment>
<dbReference type="GO" id="GO:0005524">
    <property type="term" value="F:ATP binding"/>
    <property type="evidence" value="ECO:0007669"/>
    <property type="project" value="InterPro"/>
</dbReference>
<evidence type="ECO:0000313" key="8">
    <source>
        <dbReference type="Proteomes" id="UP000198828"/>
    </source>
</evidence>
<dbReference type="AlphaFoldDB" id="A0A1H2SLG1"/>
<organism evidence="7 8">
    <name type="scientific">Tepidimicrobium xylanilyticum</name>
    <dbReference type="NCBI Taxonomy" id="1123352"/>
    <lineage>
        <taxon>Bacteria</taxon>
        <taxon>Bacillati</taxon>
        <taxon>Bacillota</taxon>
        <taxon>Tissierellia</taxon>
        <taxon>Tissierellales</taxon>
        <taxon>Tepidimicrobiaceae</taxon>
        <taxon>Tepidimicrobium</taxon>
    </lineage>
</organism>
<dbReference type="GO" id="GO:0140359">
    <property type="term" value="F:ABC-type transporter activity"/>
    <property type="evidence" value="ECO:0007669"/>
    <property type="project" value="InterPro"/>
</dbReference>
<keyword evidence="8" id="KW-1185">Reference proteome</keyword>
<feature type="transmembrane region" description="Helical" evidence="5">
    <location>
        <begin position="146"/>
        <end position="170"/>
    </location>
</feature>
<accession>A0A1H2SLG1</accession>
<keyword evidence="3 5" id="KW-1133">Transmembrane helix</keyword>
<evidence type="ECO:0000313" key="7">
    <source>
        <dbReference type="EMBL" id="SDW32462.1"/>
    </source>
</evidence>
<dbReference type="EMBL" id="FNNG01000002">
    <property type="protein sequence ID" value="SDW32462.1"/>
    <property type="molecule type" value="Genomic_DNA"/>
</dbReference>
<evidence type="ECO:0000256" key="5">
    <source>
        <dbReference type="SAM" id="Phobius"/>
    </source>
</evidence>
<feature type="transmembrane region" description="Helical" evidence="5">
    <location>
        <begin position="36"/>
        <end position="56"/>
    </location>
</feature>
<dbReference type="InterPro" id="IPR036640">
    <property type="entry name" value="ABC1_TM_sf"/>
</dbReference>
<keyword evidence="2 5" id="KW-0812">Transmembrane</keyword>
<evidence type="ECO:0000256" key="3">
    <source>
        <dbReference type="ARBA" id="ARBA00022989"/>
    </source>
</evidence>
<dbReference type="SUPFAM" id="SSF90123">
    <property type="entry name" value="ABC transporter transmembrane region"/>
    <property type="match status" value="1"/>
</dbReference>
<sequence length="171" mass="19587">MLKKIKVSKFEEKTEDFIEVFSWCIKPSWKVSHLYTILRVSAELLNPLLNIVAVFISRQIINHISASVGNFNTFSIYNLLLLMDLIALLKVIMIKVQIYSRIVHSEQLDHWITRNMIEFSFNVDLAYFDNPNYQDKITSAMRDGSILVQALGSSISAISAIISFLIAFVIL</sequence>
<feature type="transmembrane region" description="Helical" evidence="5">
    <location>
        <begin position="76"/>
        <end position="94"/>
    </location>
</feature>
<keyword evidence="4 5" id="KW-0472">Membrane</keyword>
<dbReference type="Gene3D" id="1.20.1560.10">
    <property type="entry name" value="ABC transporter type 1, transmembrane domain"/>
    <property type="match status" value="1"/>
</dbReference>
<name>A0A1H2SLG1_9FIRM</name>
<evidence type="ECO:0000256" key="4">
    <source>
        <dbReference type="ARBA" id="ARBA00023136"/>
    </source>
</evidence>
<dbReference type="InterPro" id="IPR011527">
    <property type="entry name" value="ABC1_TM_dom"/>
</dbReference>
<evidence type="ECO:0000256" key="1">
    <source>
        <dbReference type="ARBA" id="ARBA00004651"/>
    </source>
</evidence>
<proteinExistence type="predicted"/>
<dbReference type="GO" id="GO:0005886">
    <property type="term" value="C:plasma membrane"/>
    <property type="evidence" value="ECO:0007669"/>
    <property type="project" value="UniProtKB-SubCell"/>
</dbReference>